<organism evidence="2 3">
    <name type="scientific">Microterricola viridarii</name>
    <dbReference type="NCBI Taxonomy" id="412690"/>
    <lineage>
        <taxon>Bacteria</taxon>
        <taxon>Bacillati</taxon>
        <taxon>Actinomycetota</taxon>
        <taxon>Actinomycetes</taxon>
        <taxon>Micrococcales</taxon>
        <taxon>Microbacteriaceae</taxon>
        <taxon>Microterricola</taxon>
    </lineage>
</organism>
<protein>
    <submittedName>
        <fullName evidence="2">Uncharacterized protein</fullName>
    </submittedName>
</protein>
<dbReference type="EMBL" id="CP014145">
    <property type="protein sequence ID" value="AMB58238.1"/>
    <property type="molecule type" value="Genomic_DNA"/>
</dbReference>
<sequence>MSQKISSPIVTVLVEAPGTDELTSYTVQTDNRDMVQWDVIRARKSWPAMSDAPILSFTVIAWNALRRSGAIATQGLDDFMAKCVDVYASDADGVRQTREEVEGSAPVDPTLPVPDPGY</sequence>
<dbReference type="KEGG" id="mvd:AWU67_04545"/>
<proteinExistence type="predicted"/>
<evidence type="ECO:0000313" key="3">
    <source>
        <dbReference type="Proteomes" id="UP000058305"/>
    </source>
</evidence>
<reference evidence="3" key="2">
    <citation type="submission" date="2016-01" db="EMBL/GenBank/DDBJ databases">
        <title>First complete genome sequence of a species in the genus Microterricola, an extremophilic cold active enzyme producing strain ERGS5:02 isolated from Sikkim Himalaya.</title>
        <authorList>
            <person name="Kumar R."/>
            <person name="Singh D."/>
            <person name="Swarnkar M.K."/>
        </authorList>
    </citation>
    <scope>NUCLEOTIDE SEQUENCE [LARGE SCALE GENOMIC DNA]</scope>
    <source>
        <strain evidence="3">ERGS5:02</strain>
    </source>
</reference>
<dbReference type="RefSeq" id="WP_067226932.1">
    <property type="nucleotide sequence ID" value="NZ_CP014145.1"/>
</dbReference>
<feature type="region of interest" description="Disordered" evidence="1">
    <location>
        <begin position="95"/>
        <end position="118"/>
    </location>
</feature>
<keyword evidence="3" id="KW-1185">Reference proteome</keyword>
<evidence type="ECO:0000313" key="2">
    <source>
        <dbReference type="EMBL" id="AMB58238.1"/>
    </source>
</evidence>
<evidence type="ECO:0000256" key="1">
    <source>
        <dbReference type="SAM" id="MobiDB-lite"/>
    </source>
</evidence>
<reference evidence="2 3" key="1">
    <citation type="journal article" date="2016" name="J. Biotechnol.">
        <title>First complete genome sequence of a species in the genus Microterricola, an extremophilic cold active enzyme producing bacterial strain ERGS5:02 isolated from Sikkim Himalaya.</title>
        <authorList>
            <person name="Himanshu"/>
            <person name="Swarnkar M.K."/>
            <person name="Singh D."/>
            <person name="Kumar R."/>
        </authorList>
    </citation>
    <scope>NUCLEOTIDE SEQUENCE [LARGE SCALE GENOMIC DNA]</scope>
    <source>
        <strain evidence="2 3">ERGS5:02</strain>
    </source>
</reference>
<dbReference type="AlphaFoldDB" id="A0A0X8E1H3"/>
<dbReference type="OrthoDB" id="5124448at2"/>
<accession>A0A0X8E1H3</accession>
<gene>
    <name evidence="2" type="ORF">AWU67_04545</name>
</gene>
<feature type="compositionally biased region" description="Pro residues" evidence="1">
    <location>
        <begin position="109"/>
        <end position="118"/>
    </location>
</feature>
<name>A0A0X8E1H3_9MICO</name>
<dbReference type="Proteomes" id="UP000058305">
    <property type="component" value="Chromosome"/>
</dbReference>